<gene>
    <name evidence="1" type="ORF">E3T53_16065</name>
</gene>
<keyword evidence="2" id="KW-1185">Reference proteome</keyword>
<name>A0A4Y8KIB6_9MICO</name>
<comment type="caution">
    <text evidence="1">The sequence shown here is derived from an EMBL/GenBank/DDBJ whole genome shotgun (WGS) entry which is preliminary data.</text>
</comment>
<dbReference type="EMBL" id="SOHQ01000044">
    <property type="protein sequence ID" value="TFD75320.1"/>
    <property type="molecule type" value="Genomic_DNA"/>
</dbReference>
<reference evidence="1 2" key="1">
    <citation type="submission" date="2019-03" db="EMBL/GenBank/DDBJ databases">
        <title>Genomics of glacier-inhabiting Cryobacterium strains.</title>
        <authorList>
            <person name="Liu Q."/>
            <person name="Xin Y.-H."/>
        </authorList>
    </citation>
    <scope>NUCLEOTIDE SEQUENCE [LARGE SCALE GENOMIC DNA]</scope>
    <source>
        <strain evidence="1 2">CGMCC 1.4292</strain>
    </source>
</reference>
<evidence type="ECO:0000313" key="1">
    <source>
        <dbReference type="EMBL" id="TFD75320.1"/>
    </source>
</evidence>
<dbReference type="AlphaFoldDB" id="A0A4Y8KIB6"/>
<organism evidence="1 2">
    <name type="scientific">Cryobacterium psychrophilum</name>
    <dbReference type="NCBI Taxonomy" id="41988"/>
    <lineage>
        <taxon>Bacteria</taxon>
        <taxon>Bacillati</taxon>
        <taxon>Actinomycetota</taxon>
        <taxon>Actinomycetes</taxon>
        <taxon>Micrococcales</taxon>
        <taxon>Microbacteriaceae</taxon>
        <taxon>Cryobacterium</taxon>
    </lineage>
</organism>
<dbReference type="InterPro" id="IPR012441">
    <property type="entry name" value="DUF1643"/>
</dbReference>
<evidence type="ECO:0000313" key="2">
    <source>
        <dbReference type="Proteomes" id="UP000298218"/>
    </source>
</evidence>
<dbReference type="RefSeq" id="WP_134175680.1">
    <property type="nucleotide sequence ID" value="NZ_SODI01000002.1"/>
</dbReference>
<dbReference type="Proteomes" id="UP000298218">
    <property type="component" value="Unassembled WGS sequence"/>
</dbReference>
<sequence>MTVTMLYESTADDSARFLLGTVGTNPLVCVGVNPSTATPEKLDRTVTRVARYAELNDHDSWAMLNLYPQRSTDPTGMHVVHLPELKAANEQFIAEFIGGRKLTLLAAWGGLITTRPYLRGMLESIVEITDASSCDWQSIGGLLTGDHPRHPSRGAYLDLQPFNIDAYLRRL</sequence>
<protein>
    <submittedName>
        <fullName evidence="1">DUF1643 domain-containing protein</fullName>
    </submittedName>
</protein>
<dbReference type="OrthoDB" id="9807577at2"/>
<proteinExistence type="predicted"/>
<accession>A0A4Y8KIB6</accession>
<dbReference type="Pfam" id="PF07799">
    <property type="entry name" value="DUF1643"/>
    <property type="match status" value="1"/>
</dbReference>